<keyword evidence="4 9" id="KW-0547">Nucleotide-binding</keyword>
<reference evidence="12" key="1">
    <citation type="journal article" date="2012" name="PLoS Negl. Trop. Dis.">
        <title>A systematically improved high quality genome and transcriptome of the human blood fluke Schistosoma mansoni.</title>
        <authorList>
            <person name="Protasio A.V."/>
            <person name="Tsai I.J."/>
            <person name="Babbage A."/>
            <person name="Nichol S."/>
            <person name="Hunt M."/>
            <person name="Aslett M.A."/>
            <person name="De Silva N."/>
            <person name="Velarde G.S."/>
            <person name="Anderson T.J."/>
            <person name="Clark R.C."/>
            <person name="Davidson C."/>
            <person name="Dillon G.P."/>
            <person name="Holroyd N.E."/>
            <person name="LoVerde P.T."/>
            <person name="Lloyd C."/>
            <person name="McQuillan J."/>
            <person name="Oliveira G."/>
            <person name="Otto T.D."/>
            <person name="Parker-Manuel S.J."/>
            <person name="Quail M.A."/>
            <person name="Wilson R.A."/>
            <person name="Zerlotini A."/>
            <person name="Dunne D.W."/>
            <person name="Berriman M."/>
        </authorList>
    </citation>
    <scope>NUCLEOTIDE SEQUENCE [LARGE SCALE GENOMIC DNA]</scope>
    <source>
        <strain evidence="12">Puerto Rican</strain>
    </source>
</reference>
<dbReference type="PROSITE" id="PS00178">
    <property type="entry name" value="AA_TRNA_LIGASE_I"/>
    <property type="match status" value="1"/>
</dbReference>
<evidence type="ECO:0000256" key="5">
    <source>
        <dbReference type="ARBA" id="ARBA00022840"/>
    </source>
</evidence>
<reference evidence="13" key="2">
    <citation type="submission" date="2018-12" db="UniProtKB">
        <authorList>
            <consortium name="WormBaseParasite"/>
        </authorList>
    </citation>
    <scope>IDENTIFICATION</scope>
    <source>
        <strain evidence="13">Puerto Rican</strain>
    </source>
</reference>
<dbReference type="Gene3D" id="3.40.50.620">
    <property type="entry name" value="HUPs"/>
    <property type="match status" value="2"/>
</dbReference>
<accession>A0A3Q0KJG7</accession>
<keyword evidence="5 9" id="KW-0067">ATP-binding</keyword>
<dbReference type="InterPro" id="IPR033705">
    <property type="entry name" value="Anticodon_Ia_Val"/>
</dbReference>
<dbReference type="CDD" id="cd07962">
    <property type="entry name" value="Anticodon_Ia_Val"/>
    <property type="match status" value="1"/>
</dbReference>
<evidence type="ECO:0000256" key="7">
    <source>
        <dbReference type="ARBA" id="ARBA00023146"/>
    </source>
</evidence>
<feature type="domain" description="Aminoacyl-tRNA synthetase class Ia" evidence="10">
    <location>
        <begin position="187"/>
        <end position="712"/>
    </location>
</feature>
<dbReference type="CDD" id="cd00817">
    <property type="entry name" value="ValRS_core"/>
    <property type="match status" value="1"/>
</dbReference>
<evidence type="ECO:0000313" key="13">
    <source>
        <dbReference type="WBParaSite" id="Smp_096270.1"/>
    </source>
</evidence>
<dbReference type="NCBIfam" id="TIGR00422">
    <property type="entry name" value="valS"/>
    <property type="match status" value="1"/>
</dbReference>
<dbReference type="AlphaFoldDB" id="A0A3Q0KJG7"/>
<dbReference type="InterPro" id="IPR002300">
    <property type="entry name" value="aa-tRNA-synth_Ia"/>
</dbReference>
<dbReference type="Pfam" id="PF08264">
    <property type="entry name" value="Anticodon_1"/>
    <property type="match status" value="1"/>
</dbReference>
<dbReference type="SUPFAM" id="SSF52374">
    <property type="entry name" value="Nucleotidylyl transferase"/>
    <property type="match status" value="1"/>
</dbReference>
<dbReference type="NCBIfam" id="NF004349">
    <property type="entry name" value="PRK05729.1"/>
    <property type="match status" value="1"/>
</dbReference>
<dbReference type="SUPFAM" id="SSF47323">
    <property type="entry name" value="Anticodon-binding domain of a subclass of class I aminoacyl-tRNA synthetases"/>
    <property type="match status" value="1"/>
</dbReference>
<evidence type="ECO:0000256" key="8">
    <source>
        <dbReference type="ARBA" id="ARBA00029936"/>
    </source>
</evidence>
<evidence type="ECO:0000256" key="3">
    <source>
        <dbReference type="ARBA" id="ARBA00022598"/>
    </source>
</evidence>
<comment type="similarity">
    <text evidence="1 9">Belongs to the class-I aminoacyl-tRNA synthetase family.</text>
</comment>
<dbReference type="InterPro" id="IPR013155">
    <property type="entry name" value="M/V/L/I-tRNA-synth_anticd-bd"/>
</dbReference>
<protein>
    <recommendedName>
        <fullName evidence="2">valine--tRNA ligase</fullName>
        <ecNumber evidence="2">6.1.1.9</ecNumber>
    </recommendedName>
    <alternativeName>
        <fullName evidence="8">Valyl-tRNA synthetase</fullName>
    </alternativeName>
</protein>
<organism evidence="12 13">
    <name type="scientific">Schistosoma mansoni</name>
    <name type="common">Blood fluke</name>
    <dbReference type="NCBI Taxonomy" id="6183"/>
    <lineage>
        <taxon>Eukaryota</taxon>
        <taxon>Metazoa</taxon>
        <taxon>Spiralia</taxon>
        <taxon>Lophotrochozoa</taxon>
        <taxon>Platyhelminthes</taxon>
        <taxon>Trematoda</taxon>
        <taxon>Digenea</taxon>
        <taxon>Strigeidida</taxon>
        <taxon>Schistosomatoidea</taxon>
        <taxon>Schistosomatidae</taxon>
        <taxon>Schistosoma</taxon>
    </lineage>
</organism>
<keyword evidence="7 9" id="KW-0030">Aminoacyl-tRNA synthetase</keyword>
<dbReference type="PRINTS" id="PR00986">
    <property type="entry name" value="TRNASYNTHVAL"/>
</dbReference>
<keyword evidence="12" id="KW-1185">Reference proteome</keyword>
<dbReference type="InterPro" id="IPR009008">
    <property type="entry name" value="Val/Leu/Ile-tRNA-synth_edit"/>
</dbReference>
<keyword evidence="6 9" id="KW-0648">Protein biosynthesis</keyword>
<dbReference type="GO" id="GO:0004832">
    <property type="term" value="F:valine-tRNA ligase activity"/>
    <property type="evidence" value="ECO:0007669"/>
    <property type="project" value="UniProtKB-EC"/>
</dbReference>
<feature type="domain" description="Aminoacyl-tRNA synthetase class Ia" evidence="10">
    <location>
        <begin position="75"/>
        <end position="161"/>
    </location>
</feature>
<evidence type="ECO:0000259" key="11">
    <source>
        <dbReference type="Pfam" id="PF08264"/>
    </source>
</evidence>
<dbReference type="InterPro" id="IPR002303">
    <property type="entry name" value="Valyl-tRNA_ligase"/>
</dbReference>
<dbReference type="SUPFAM" id="SSF50677">
    <property type="entry name" value="ValRS/IleRS/LeuRS editing domain"/>
    <property type="match status" value="1"/>
</dbReference>
<dbReference type="InterPro" id="IPR009080">
    <property type="entry name" value="tRNAsynth_Ia_anticodon-bd"/>
</dbReference>
<evidence type="ECO:0000259" key="10">
    <source>
        <dbReference type="Pfam" id="PF00133"/>
    </source>
</evidence>
<evidence type="ECO:0000313" key="12">
    <source>
        <dbReference type="Proteomes" id="UP000008854"/>
    </source>
</evidence>
<dbReference type="GO" id="GO:0002161">
    <property type="term" value="F:aminoacyl-tRNA deacylase activity"/>
    <property type="evidence" value="ECO:0007669"/>
    <property type="project" value="InterPro"/>
</dbReference>
<sequence length="1105" mass="127425">MQNQLRILLHLGCGHKKVYKRYQLNNIFIRWKTVCPEISNDNETTVSTSSPRWDILHSEYVYNPTLVENPNLCKSLWDRLQLFNPDKTLATNHNESIVSMILPPPNITGTLHVGHALTCTIQDAIARCYRMHGKTVLWVPGMDHAGIATQSIVERDLLKQYSLNSSQFPNNQSKSSVLSCQFPSNPRLLLGRENFIQRIWDWKNQHAELIREQLNSLGLCLDWSREFFTLSPSHSECVTEAFLRLYNAGLIYQSESFISWCCYLQTAISDIEVEFRDISESTFLNVPGYEKPVEFGVMDYFAFRVIDPPKSLLSERNHPGSRLDELVIATTRLETMLASIALVVHPDDKRYQHLIGCYVEHPFYPNEHLPIISDAQLVQPEIGTGVVKLSPGHSQVDWEVAKRHQLPVKYVFDNSGCITNTGTEFDGLPRFIARQRLVEQLTKLGLYKRRQNIGANGGRPALLPICSRSGDIIEPMIKKQWFVRTKDLAEAAVKAVHSNQLELFPENQKLIWSEWLKPTNHKDWCISRQLYWGHPIPAYKVISSNSKSTNDCDDTDRWIVARSINEAVNILTDSGLHSNDYQLIQDPDVLDTWFSSALLPFSVFGWPNDTKEQRFYPLRLLESGQDILFFWIARMVMLGIFLTGQVPFKTVILHGLVCDSTGQKMSKSKNNSVNPLKIIHGIGNLPKETVGSSIQVLGADALRAALLTHQLSQSHINFDENTVLEMRKFCNKMWQTARFVSIQLKKQDVFQSVSTIHHKSLGTQWIDFVGGLSKGKQLRLFDIWIIHKLCRLIHLINSSWTDPKDIDHGENKIQTGNHKFRVDFDNEDLKWSFHHGVKGMQNWWLNDLCSIYLEVIKNEGSTPSNTNSLHILYLCLMTGIHIFHPIMPHLTEVLWHGLNMRIEQKDDLLYNPENSLLTQQYPNCKWFEFLYQNDYDISLDRVQEIMSELSTVASNVNSWRPLLRSIHHNKSKNPTELKKMESDSIYLIRNASDSHVSEDESAVLKALTSINFKSDMIASNNYVYIPVHNDQTDWHLCINKNEYDLNWARNELQLRIDNLCKRKEELINIGKMKKSKQNTQETNQFKIEVIQKKVEKLEYQLSCLM</sequence>
<dbReference type="Gene3D" id="3.90.740.10">
    <property type="entry name" value="Valyl/Leucyl/Isoleucyl-tRNA synthetase, editing domain"/>
    <property type="match status" value="1"/>
</dbReference>
<proteinExistence type="inferred from homology"/>
<name>A0A3Q0KJG7_SCHMA</name>
<dbReference type="WBParaSite" id="Smp_096270.1">
    <property type="protein sequence ID" value="Smp_096270.1"/>
    <property type="gene ID" value="Smp_096270"/>
</dbReference>
<evidence type="ECO:0000256" key="2">
    <source>
        <dbReference type="ARBA" id="ARBA00013169"/>
    </source>
</evidence>
<dbReference type="PANTHER" id="PTHR11946">
    <property type="entry name" value="VALYL-TRNA SYNTHETASES"/>
    <property type="match status" value="1"/>
</dbReference>
<dbReference type="GO" id="GO:0005829">
    <property type="term" value="C:cytosol"/>
    <property type="evidence" value="ECO:0007669"/>
    <property type="project" value="TreeGrafter"/>
</dbReference>
<evidence type="ECO:0000256" key="6">
    <source>
        <dbReference type="ARBA" id="ARBA00022917"/>
    </source>
</evidence>
<dbReference type="Proteomes" id="UP000008854">
    <property type="component" value="Unassembled WGS sequence"/>
</dbReference>
<dbReference type="STRING" id="6183.A0A3Q0KJG7"/>
<dbReference type="Gene3D" id="1.10.730.10">
    <property type="entry name" value="Isoleucyl-tRNA Synthetase, Domain 1"/>
    <property type="match status" value="1"/>
</dbReference>
<dbReference type="InterPro" id="IPR014729">
    <property type="entry name" value="Rossmann-like_a/b/a_fold"/>
</dbReference>
<evidence type="ECO:0000256" key="9">
    <source>
        <dbReference type="RuleBase" id="RU363035"/>
    </source>
</evidence>
<dbReference type="InParanoid" id="A0A3Q0KJG7"/>
<dbReference type="ExpressionAtlas" id="A0A3Q0KJG7">
    <property type="expression patterns" value="baseline and differential"/>
</dbReference>
<dbReference type="Pfam" id="PF00133">
    <property type="entry name" value="tRNA-synt_1"/>
    <property type="match status" value="2"/>
</dbReference>
<dbReference type="PANTHER" id="PTHR11946:SF109">
    <property type="entry name" value="VALINE--TRNA LIGASE"/>
    <property type="match status" value="1"/>
</dbReference>
<feature type="domain" description="Methionyl/Valyl/Leucyl/Isoleucyl-tRNA synthetase anticodon-binding" evidence="11">
    <location>
        <begin position="831"/>
        <end position="954"/>
    </location>
</feature>
<dbReference type="GO" id="GO:0005524">
    <property type="term" value="F:ATP binding"/>
    <property type="evidence" value="ECO:0007669"/>
    <property type="project" value="UniProtKB-KW"/>
</dbReference>
<dbReference type="EC" id="6.1.1.9" evidence="2"/>
<keyword evidence="3 9" id="KW-0436">Ligase</keyword>
<dbReference type="GO" id="GO:0006438">
    <property type="term" value="P:valyl-tRNA aminoacylation"/>
    <property type="evidence" value="ECO:0007669"/>
    <property type="project" value="InterPro"/>
</dbReference>
<evidence type="ECO:0000256" key="1">
    <source>
        <dbReference type="ARBA" id="ARBA00005594"/>
    </source>
</evidence>
<dbReference type="InterPro" id="IPR001412">
    <property type="entry name" value="aa-tRNA-synth_I_CS"/>
</dbReference>
<evidence type="ECO:0000256" key="4">
    <source>
        <dbReference type="ARBA" id="ARBA00022741"/>
    </source>
</evidence>